<sequence length="62" mass="7084">MRPVSTIKDRKTPVTCSKCRKPICKQHAQQRFVCNACTTASEMWSDESEETIIRLVKITISV</sequence>
<evidence type="ECO:0000313" key="1">
    <source>
        <dbReference type="EMBL" id="VEN39478.1"/>
    </source>
</evidence>
<name>A0A653BV35_CALMS</name>
<protein>
    <submittedName>
        <fullName evidence="1">Uncharacterized protein</fullName>
    </submittedName>
</protein>
<dbReference type="AlphaFoldDB" id="A0A653BV35"/>
<proteinExistence type="predicted"/>
<evidence type="ECO:0000313" key="2">
    <source>
        <dbReference type="Proteomes" id="UP000410492"/>
    </source>
</evidence>
<reference evidence="1 2" key="1">
    <citation type="submission" date="2019-01" db="EMBL/GenBank/DDBJ databases">
        <authorList>
            <person name="Sayadi A."/>
        </authorList>
    </citation>
    <scope>NUCLEOTIDE SEQUENCE [LARGE SCALE GENOMIC DNA]</scope>
</reference>
<dbReference type="Proteomes" id="UP000410492">
    <property type="component" value="Unassembled WGS sequence"/>
</dbReference>
<keyword evidence="2" id="KW-1185">Reference proteome</keyword>
<gene>
    <name evidence="1" type="ORF">CALMAC_LOCUS3998</name>
</gene>
<dbReference type="OrthoDB" id="6726112at2759"/>
<dbReference type="EMBL" id="CAACVG010005615">
    <property type="protein sequence ID" value="VEN39478.1"/>
    <property type="molecule type" value="Genomic_DNA"/>
</dbReference>
<organism evidence="1 2">
    <name type="scientific">Callosobruchus maculatus</name>
    <name type="common">Southern cowpea weevil</name>
    <name type="synonym">Pulse bruchid</name>
    <dbReference type="NCBI Taxonomy" id="64391"/>
    <lineage>
        <taxon>Eukaryota</taxon>
        <taxon>Metazoa</taxon>
        <taxon>Ecdysozoa</taxon>
        <taxon>Arthropoda</taxon>
        <taxon>Hexapoda</taxon>
        <taxon>Insecta</taxon>
        <taxon>Pterygota</taxon>
        <taxon>Neoptera</taxon>
        <taxon>Endopterygota</taxon>
        <taxon>Coleoptera</taxon>
        <taxon>Polyphaga</taxon>
        <taxon>Cucujiformia</taxon>
        <taxon>Chrysomeloidea</taxon>
        <taxon>Chrysomelidae</taxon>
        <taxon>Bruchinae</taxon>
        <taxon>Bruchini</taxon>
        <taxon>Callosobruchus</taxon>
    </lineage>
</organism>
<accession>A0A653BV35</accession>